<evidence type="ECO:0000256" key="3">
    <source>
        <dbReference type="ARBA" id="ARBA00022729"/>
    </source>
</evidence>
<dbReference type="EMBL" id="DWZA01000091">
    <property type="protein sequence ID" value="HJA71954.1"/>
    <property type="molecule type" value="Genomic_DNA"/>
</dbReference>
<evidence type="ECO:0000256" key="1">
    <source>
        <dbReference type="ARBA" id="ARBA00004196"/>
    </source>
</evidence>
<dbReference type="Pfam" id="PF13407">
    <property type="entry name" value="Peripla_BP_4"/>
    <property type="match status" value="1"/>
</dbReference>
<dbReference type="GO" id="GO:0030246">
    <property type="term" value="F:carbohydrate binding"/>
    <property type="evidence" value="ECO:0007669"/>
    <property type="project" value="UniProtKB-ARBA"/>
</dbReference>
<dbReference type="AlphaFoldDB" id="A0A9D2HK70"/>
<dbReference type="Proteomes" id="UP000823900">
    <property type="component" value="Unassembled WGS sequence"/>
</dbReference>
<dbReference type="PANTHER" id="PTHR46847">
    <property type="entry name" value="D-ALLOSE-BINDING PERIPLASMIC PROTEIN-RELATED"/>
    <property type="match status" value="1"/>
</dbReference>
<dbReference type="InterPro" id="IPR028082">
    <property type="entry name" value="Peripla_BP_I"/>
</dbReference>
<accession>A0A9D2HK70</accession>
<evidence type="ECO:0000313" key="6">
    <source>
        <dbReference type="Proteomes" id="UP000823900"/>
    </source>
</evidence>
<sequence>MKRRLDRKVALLLAGAFLIGFLTFLTHSYYNSVLDRIGADELENIRTYQHHFVVIVENSDLPFWQDVVQSMREEAERCDALLELWGENRSTAMEYTASDYMDMAIAAKVDGIILEYTGERSLDRKIEAAGAYGIPVVTVLKDAPSTSRVSFVGANSYQLGQEYGRQILDLLPDGNDPVRVMALLRDNSADGSQAQVVSQINNVLMTEYDDPVRIGIEERTVSSTGNFEVEETIWNIFQSPEGPPDVFVCMDETDTEAVYQAIIDFNKVGEAQVIAYYYSDQILDAIENGTIPVTMVVDTKQMGEYSIMALTEYLGVGRVNSYYSVDLQFIDSSNIHKFREGLEES</sequence>
<dbReference type="Gene3D" id="3.40.50.2300">
    <property type="match status" value="2"/>
</dbReference>
<feature type="domain" description="Periplasmic binding protein" evidence="4">
    <location>
        <begin position="52"/>
        <end position="314"/>
    </location>
</feature>
<dbReference type="SUPFAM" id="SSF53822">
    <property type="entry name" value="Periplasmic binding protein-like I"/>
    <property type="match status" value="1"/>
</dbReference>
<gene>
    <name evidence="5" type="ORF">IAA07_10355</name>
</gene>
<evidence type="ECO:0000259" key="4">
    <source>
        <dbReference type="Pfam" id="PF13407"/>
    </source>
</evidence>
<protein>
    <submittedName>
        <fullName evidence="5">Substrate-binding domain-containing protein</fullName>
    </submittedName>
</protein>
<dbReference type="PANTHER" id="PTHR46847:SF1">
    <property type="entry name" value="D-ALLOSE-BINDING PERIPLASMIC PROTEIN-RELATED"/>
    <property type="match status" value="1"/>
</dbReference>
<reference evidence="5" key="1">
    <citation type="journal article" date="2021" name="PeerJ">
        <title>Extensive microbial diversity within the chicken gut microbiome revealed by metagenomics and culture.</title>
        <authorList>
            <person name="Gilroy R."/>
            <person name="Ravi A."/>
            <person name="Getino M."/>
            <person name="Pursley I."/>
            <person name="Horton D.L."/>
            <person name="Alikhan N.F."/>
            <person name="Baker D."/>
            <person name="Gharbi K."/>
            <person name="Hall N."/>
            <person name="Watson M."/>
            <person name="Adriaenssens E.M."/>
            <person name="Foster-Nyarko E."/>
            <person name="Jarju S."/>
            <person name="Secka A."/>
            <person name="Antonio M."/>
            <person name="Oren A."/>
            <person name="Chaudhuri R.R."/>
            <person name="La Ragione R."/>
            <person name="Hildebrand F."/>
            <person name="Pallen M.J."/>
        </authorList>
    </citation>
    <scope>NUCLEOTIDE SEQUENCE</scope>
    <source>
        <strain evidence="5">CHK178-16964</strain>
    </source>
</reference>
<keyword evidence="3" id="KW-0732">Signal</keyword>
<comment type="caution">
    <text evidence="5">The sequence shown here is derived from an EMBL/GenBank/DDBJ whole genome shotgun (WGS) entry which is preliminary data.</text>
</comment>
<proteinExistence type="inferred from homology"/>
<dbReference type="InterPro" id="IPR025997">
    <property type="entry name" value="SBP_2_dom"/>
</dbReference>
<evidence type="ECO:0000256" key="2">
    <source>
        <dbReference type="ARBA" id="ARBA00007639"/>
    </source>
</evidence>
<dbReference type="GO" id="GO:0030313">
    <property type="term" value="C:cell envelope"/>
    <property type="evidence" value="ECO:0007669"/>
    <property type="project" value="UniProtKB-SubCell"/>
</dbReference>
<organism evidence="5 6">
    <name type="scientific">Candidatus Lachnoclostridium stercoravium</name>
    <dbReference type="NCBI Taxonomy" id="2838633"/>
    <lineage>
        <taxon>Bacteria</taxon>
        <taxon>Bacillati</taxon>
        <taxon>Bacillota</taxon>
        <taxon>Clostridia</taxon>
        <taxon>Lachnospirales</taxon>
        <taxon>Lachnospiraceae</taxon>
    </lineage>
</organism>
<comment type="subcellular location">
    <subcellularLocation>
        <location evidence="1">Cell envelope</location>
    </subcellularLocation>
</comment>
<comment type="similarity">
    <text evidence="2">Belongs to the bacterial solute-binding protein 2 family.</text>
</comment>
<name>A0A9D2HK70_9FIRM</name>
<reference evidence="5" key="2">
    <citation type="submission" date="2021-04" db="EMBL/GenBank/DDBJ databases">
        <authorList>
            <person name="Gilroy R."/>
        </authorList>
    </citation>
    <scope>NUCLEOTIDE SEQUENCE</scope>
    <source>
        <strain evidence="5">CHK178-16964</strain>
    </source>
</reference>
<evidence type="ECO:0000313" key="5">
    <source>
        <dbReference type="EMBL" id="HJA71954.1"/>
    </source>
</evidence>